<dbReference type="InterPro" id="IPR018711">
    <property type="entry name" value="NAGPA"/>
</dbReference>
<organism evidence="2 3">
    <name type="scientific">Nocardiopsis rhodophaea</name>
    <dbReference type="NCBI Taxonomy" id="280238"/>
    <lineage>
        <taxon>Bacteria</taxon>
        <taxon>Bacillati</taxon>
        <taxon>Actinomycetota</taxon>
        <taxon>Actinomycetes</taxon>
        <taxon>Streptosporangiales</taxon>
        <taxon>Nocardiopsidaceae</taxon>
        <taxon>Nocardiopsis</taxon>
    </lineage>
</organism>
<gene>
    <name evidence="2" type="ORF">GCM10009799_05990</name>
</gene>
<dbReference type="Proteomes" id="UP001501585">
    <property type="component" value="Unassembled WGS sequence"/>
</dbReference>
<dbReference type="PANTHER" id="PTHR40446:SF2">
    <property type="entry name" value="N-ACETYLGLUCOSAMINE-1-PHOSPHODIESTER ALPHA-N-ACETYLGLUCOSAMINIDASE"/>
    <property type="match status" value="1"/>
</dbReference>
<keyword evidence="3" id="KW-1185">Reference proteome</keyword>
<feature type="domain" description="Phosphodiester glycosidase" evidence="1">
    <location>
        <begin position="334"/>
        <end position="521"/>
    </location>
</feature>
<name>A0ABN2SB32_9ACTN</name>
<protein>
    <submittedName>
        <fullName evidence="2">Phosphodiester glycosidase family protein</fullName>
    </submittedName>
</protein>
<evidence type="ECO:0000313" key="2">
    <source>
        <dbReference type="EMBL" id="GAA1983485.1"/>
    </source>
</evidence>
<dbReference type="PANTHER" id="PTHR40446">
    <property type="entry name" value="N-ACETYLGLUCOSAMINE-1-PHOSPHODIESTER ALPHA-N-ACETYLGLUCOSAMINIDASE"/>
    <property type="match status" value="1"/>
</dbReference>
<evidence type="ECO:0000313" key="3">
    <source>
        <dbReference type="Proteomes" id="UP001501585"/>
    </source>
</evidence>
<keyword evidence="2" id="KW-0378">Hydrolase</keyword>
<evidence type="ECO:0000259" key="1">
    <source>
        <dbReference type="Pfam" id="PF09992"/>
    </source>
</evidence>
<comment type="caution">
    <text evidence="2">The sequence shown here is derived from an EMBL/GenBank/DDBJ whole genome shotgun (WGS) entry which is preliminary data.</text>
</comment>
<accession>A0ABN2SB32</accession>
<keyword evidence="2" id="KW-0326">Glycosidase</keyword>
<dbReference type="GO" id="GO:0016798">
    <property type="term" value="F:hydrolase activity, acting on glycosyl bonds"/>
    <property type="evidence" value="ECO:0007669"/>
    <property type="project" value="UniProtKB-KW"/>
</dbReference>
<proteinExistence type="predicted"/>
<dbReference type="EMBL" id="BAAAPC010000002">
    <property type="protein sequence ID" value="GAA1983485.1"/>
    <property type="molecule type" value="Genomic_DNA"/>
</dbReference>
<dbReference type="Pfam" id="PF09992">
    <property type="entry name" value="NAGPA"/>
    <property type="match status" value="1"/>
</dbReference>
<sequence>MEDAASRIFSMARRSQACQVLILGLGLSFLHVADIESEVSAPFGSDASIREVIPGVTLYEGWLGHGEGDWVVTVRRRGSAGWQVLHSRREARGLQRRLKKHGFAAKASRLLWPDGVVGPRRVAGVRVRLDASYGERGDARDAADRLKADGFNAVVEWTGADPDSDATRTLAALLVVDPARANIGLRPDYGDVLAEASRVQDIASDAVAGVNGGFFVTKDSYGIPGTPAGIGVYEDGTVLSEATNGRAAVIVHEQRPTVQISRLSTKMSARTGKESREVDGVNRRPGLIRNCGGVGGDKPTEMPLHDVTCTDPDELVVFTEELGRPTPRSSGVELIVGSDTIVTEIREPGGAIPSGGYTIQGTGDAAEWLRANASVGAPFEMDIRITDAEGEDVELAPGTGVINGGPVLVRDGKVSIDLATEGLIREEDRSFPYVWAVKRHPRTAIGLDARGRILLLAVSGRQPGVSDGLGLHEVAEVLSTLGADRAVALDGGGSTTMVVEGDPVIVGDAREGQRKVADALTLVTP</sequence>
<reference evidence="2 3" key="1">
    <citation type="journal article" date="2019" name="Int. J. Syst. Evol. Microbiol.">
        <title>The Global Catalogue of Microorganisms (GCM) 10K type strain sequencing project: providing services to taxonomists for standard genome sequencing and annotation.</title>
        <authorList>
            <consortium name="The Broad Institute Genomics Platform"/>
            <consortium name="The Broad Institute Genome Sequencing Center for Infectious Disease"/>
            <person name="Wu L."/>
            <person name="Ma J."/>
        </authorList>
    </citation>
    <scope>NUCLEOTIDE SEQUENCE [LARGE SCALE GENOMIC DNA]</scope>
    <source>
        <strain evidence="2 3">JCM 15313</strain>
    </source>
</reference>